<dbReference type="SUPFAM" id="SSF47598">
    <property type="entry name" value="Ribbon-helix-helix"/>
    <property type="match status" value="1"/>
</dbReference>
<dbReference type="Proteomes" id="UP001577047">
    <property type="component" value="Unassembled WGS sequence"/>
</dbReference>
<dbReference type="PANTHER" id="PTHR35401:SF1">
    <property type="entry name" value="CYTOPLASMIC PROTEIN"/>
    <property type="match status" value="1"/>
</dbReference>
<evidence type="ECO:0000256" key="5">
    <source>
        <dbReference type="ARBA" id="ARBA00023163"/>
    </source>
</evidence>
<dbReference type="InterPro" id="IPR014795">
    <property type="entry name" value="TacA_1-like"/>
</dbReference>
<evidence type="ECO:0000256" key="4">
    <source>
        <dbReference type="ARBA" id="ARBA00023125"/>
    </source>
</evidence>
<sequence>MSELRSKDQSKSVALNLRVAEDNRALIDAAIEIVGGDRTTFVLDAACKRAEQVLLEQRQFLLEGQTFDQFSKALEEHPIRSNACVNKLLARPKRWDCR</sequence>
<evidence type="ECO:0000256" key="2">
    <source>
        <dbReference type="ARBA" id="ARBA00022649"/>
    </source>
</evidence>
<keyword evidence="3" id="KW-0805">Transcription regulation</keyword>
<dbReference type="Pfam" id="PF08681">
    <property type="entry name" value="TacA1"/>
    <property type="match status" value="1"/>
</dbReference>
<proteinExistence type="inferred from homology"/>
<evidence type="ECO:0000313" key="7">
    <source>
        <dbReference type="EMBL" id="MFB3799884.1"/>
    </source>
</evidence>
<reference evidence="7 8" key="1">
    <citation type="submission" date="2024-09" db="EMBL/GenBank/DDBJ databases">
        <authorList>
            <person name="Fullem K."/>
        </authorList>
    </citation>
    <scope>NUCLEOTIDE SEQUENCE [LARGE SCALE GENOMIC DNA]</scope>
    <source>
        <strain evidence="8">K1(2024)</strain>
    </source>
</reference>
<gene>
    <name evidence="7" type="ORF">ACE1YR_05475</name>
</gene>
<name>A0ABV4Z5G4_9PSED</name>
<keyword evidence="2" id="KW-1277">Toxin-antitoxin system</keyword>
<comment type="caution">
    <text evidence="7">The sequence shown here is derived from an EMBL/GenBank/DDBJ whole genome shotgun (WGS) entry which is preliminary data.</text>
</comment>
<dbReference type="RefSeq" id="WP_304484788.1">
    <property type="nucleotide sequence ID" value="NZ_JAUQOQ010000013.1"/>
</dbReference>
<keyword evidence="8" id="KW-1185">Reference proteome</keyword>
<dbReference type="Gene3D" id="1.20.5.780">
    <property type="entry name" value="Single helix bin"/>
    <property type="match status" value="1"/>
</dbReference>
<keyword evidence="4" id="KW-0238">DNA-binding</keyword>
<evidence type="ECO:0000256" key="6">
    <source>
        <dbReference type="ARBA" id="ARBA00049988"/>
    </source>
</evidence>
<accession>A0ABV4Z5G4</accession>
<evidence type="ECO:0000256" key="1">
    <source>
        <dbReference type="ARBA" id="ARBA00022491"/>
    </source>
</evidence>
<keyword evidence="5" id="KW-0804">Transcription</keyword>
<comment type="similarity">
    <text evidence="6">Belongs to the TacA antitoxin family.</text>
</comment>
<evidence type="ECO:0000313" key="8">
    <source>
        <dbReference type="Proteomes" id="UP001577047"/>
    </source>
</evidence>
<keyword evidence="1" id="KW-0678">Repressor</keyword>
<protein>
    <submittedName>
        <fullName evidence="7">DUF1778 domain-containing protein</fullName>
    </submittedName>
</protein>
<evidence type="ECO:0000256" key="3">
    <source>
        <dbReference type="ARBA" id="ARBA00023015"/>
    </source>
</evidence>
<organism evidence="7 8">
    <name type="scientific">Pseudomonas boreofloridensis</name>
    <dbReference type="NCBI Taxonomy" id="3064348"/>
    <lineage>
        <taxon>Bacteria</taxon>
        <taxon>Pseudomonadati</taxon>
        <taxon>Pseudomonadota</taxon>
        <taxon>Gammaproteobacteria</taxon>
        <taxon>Pseudomonadales</taxon>
        <taxon>Pseudomonadaceae</taxon>
        <taxon>Pseudomonas</taxon>
    </lineage>
</organism>
<dbReference type="PANTHER" id="PTHR35401">
    <property type="entry name" value="COPG FAMILY HELIX-TURN-HELIX PROTEIN-RELATED-RELATED"/>
    <property type="match status" value="1"/>
</dbReference>
<dbReference type="EMBL" id="JBHFXX010000003">
    <property type="protein sequence ID" value="MFB3799884.1"/>
    <property type="molecule type" value="Genomic_DNA"/>
</dbReference>
<dbReference type="InterPro" id="IPR010985">
    <property type="entry name" value="Ribbon_hlx_hlx"/>
</dbReference>